<keyword evidence="13 14" id="KW-0472">Membrane</keyword>
<protein>
    <recommendedName>
        <fullName evidence="3">histidine kinase</fullName>
        <ecNumber evidence="3">2.7.13.3</ecNumber>
    </recommendedName>
</protein>
<dbReference type="InterPro" id="IPR050640">
    <property type="entry name" value="Bact_2-comp_sensor_kinase"/>
</dbReference>
<proteinExistence type="predicted"/>
<dbReference type="Pfam" id="PF00672">
    <property type="entry name" value="HAMP"/>
    <property type="match status" value="1"/>
</dbReference>
<dbReference type="Pfam" id="PF02518">
    <property type="entry name" value="HATPase_c"/>
    <property type="match status" value="1"/>
</dbReference>
<sequence length="622" mass="70947">MQIKWQIGMNIVLRYLFLKDQSLITKLLVFSGLLVVVPMVTVGSISYLRSSQVLEQEAGDYSWQIIEQVKSHIEYYVLDFEIGTLKMINHPDMGSFMRKGIWEEGEKTSIRNSLQTLLNNTSYSRSDISGITIILDNMEPVATSFGKSIEPMADLSQEYWYKSVPTNGEDLLVSRFVKLQDRNEPVISIIKKLVNPYTLESFGLIITDVNFRRLKDIADKVIIGRTGAMYILDSQGHYVYHPDVNEIGKKASIDNLTEMLKQGKGTLINEKKDEFVTYSKSQFLGWTLYMAVPYSELSQGTGYIGNTIVWTTIITLCIAYIFGVGFASSIIRPIRNLQHFMKKVEIGVFSQKVAVESRDEIGMLTNGFNKMVEKLKNLLEEIYFSKLKETEMSLRQKETELKVLQSQVNPHFLFNSLETIRGMSLEYEKEDIADMALSLAKLLRYNLKETSQLVTVKEELSVCKRYLRIQKYRFDNKLEYDFDMPDWVLEQKIVKFSLQPIVENCVIHGIEPNLGTAKISISATSQSDHSFQITVSDSGAGIEQELLRSINEDLQQKDILSGGSHIGIINVHRRIELLCGEGYGLFIESKQGKGTSVNIKLPKSEYWDRLNNKECATTVEIQ</sequence>
<dbReference type="InterPro" id="IPR004358">
    <property type="entry name" value="Sig_transdc_His_kin-like_C"/>
</dbReference>
<dbReference type="Gene3D" id="3.30.565.10">
    <property type="entry name" value="Histidine kinase-like ATPase, C-terminal domain"/>
    <property type="match status" value="1"/>
</dbReference>
<evidence type="ECO:0000256" key="5">
    <source>
        <dbReference type="ARBA" id="ARBA00022553"/>
    </source>
</evidence>
<keyword evidence="5" id="KW-0597">Phosphoprotein</keyword>
<evidence type="ECO:0000256" key="13">
    <source>
        <dbReference type="ARBA" id="ARBA00023136"/>
    </source>
</evidence>
<evidence type="ECO:0000256" key="7">
    <source>
        <dbReference type="ARBA" id="ARBA00022692"/>
    </source>
</evidence>
<dbReference type="PRINTS" id="PR00344">
    <property type="entry name" value="BCTRLSENSOR"/>
</dbReference>
<dbReference type="SUPFAM" id="SSF158472">
    <property type="entry name" value="HAMP domain-like"/>
    <property type="match status" value="1"/>
</dbReference>
<comment type="catalytic activity">
    <reaction evidence="1">
        <text>ATP + protein L-histidine = ADP + protein N-phospho-L-histidine.</text>
        <dbReference type="EC" id="2.7.13.3"/>
    </reaction>
</comment>
<keyword evidence="18" id="KW-1185">Reference proteome</keyword>
<dbReference type="EMBL" id="WSEM01000008">
    <property type="protein sequence ID" value="MVQ34950.1"/>
    <property type="molecule type" value="Genomic_DNA"/>
</dbReference>
<dbReference type="CDD" id="cd06225">
    <property type="entry name" value="HAMP"/>
    <property type="match status" value="1"/>
</dbReference>
<dbReference type="Pfam" id="PF06580">
    <property type="entry name" value="His_kinase"/>
    <property type="match status" value="1"/>
</dbReference>
<dbReference type="InterPro" id="IPR036890">
    <property type="entry name" value="HATPase_C_sf"/>
</dbReference>
<evidence type="ECO:0000256" key="9">
    <source>
        <dbReference type="ARBA" id="ARBA00022777"/>
    </source>
</evidence>
<evidence type="ECO:0000259" key="16">
    <source>
        <dbReference type="PROSITE" id="PS50885"/>
    </source>
</evidence>
<feature type="domain" description="HAMP" evidence="16">
    <location>
        <begin position="328"/>
        <end position="380"/>
    </location>
</feature>
<evidence type="ECO:0000256" key="14">
    <source>
        <dbReference type="SAM" id="Phobius"/>
    </source>
</evidence>
<dbReference type="PROSITE" id="PS50109">
    <property type="entry name" value="HIS_KIN"/>
    <property type="match status" value="1"/>
</dbReference>
<dbReference type="PANTHER" id="PTHR34220:SF11">
    <property type="entry name" value="SENSOR PROTEIN KINASE HPTS"/>
    <property type="match status" value="1"/>
</dbReference>
<evidence type="ECO:0000256" key="11">
    <source>
        <dbReference type="ARBA" id="ARBA00022989"/>
    </source>
</evidence>
<evidence type="ECO:0000256" key="4">
    <source>
        <dbReference type="ARBA" id="ARBA00022475"/>
    </source>
</evidence>
<keyword evidence="11 14" id="KW-1133">Transmembrane helix</keyword>
<accession>A0ABW9UAU5</accession>
<dbReference type="InterPro" id="IPR003594">
    <property type="entry name" value="HATPase_dom"/>
</dbReference>
<gene>
    <name evidence="17" type="ORF">GON05_09795</name>
</gene>
<dbReference type="PANTHER" id="PTHR34220">
    <property type="entry name" value="SENSOR HISTIDINE KINASE YPDA"/>
    <property type="match status" value="1"/>
</dbReference>
<dbReference type="PROSITE" id="PS50885">
    <property type="entry name" value="HAMP"/>
    <property type="match status" value="1"/>
</dbReference>
<comment type="caution">
    <text evidence="17">The sequence shown here is derived from an EMBL/GenBank/DDBJ whole genome shotgun (WGS) entry which is preliminary data.</text>
</comment>
<evidence type="ECO:0000313" key="18">
    <source>
        <dbReference type="Proteomes" id="UP000467637"/>
    </source>
</evidence>
<evidence type="ECO:0000256" key="1">
    <source>
        <dbReference type="ARBA" id="ARBA00000085"/>
    </source>
</evidence>
<keyword evidence="7 14" id="KW-0812">Transmembrane</keyword>
<keyword evidence="9" id="KW-0418">Kinase</keyword>
<dbReference type="SMART" id="SM00387">
    <property type="entry name" value="HATPase_c"/>
    <property type="match status" value="1"/>
</dbReference>
<organism evidence="17 18">
    <name type="scientific">Paenibacillus anseongense</name>
    <dbReference type="NCBI Taxonomy" id="2682845"/>
    <lineage>
        <taxon>Bacteria</taxon>
        <taxon>Bacillati</taxon>
        <taxon>Bacillota</taxon>
        <taxon>Bacilli</taxon>
        <taxon>Bacillales</taxon>
        <taxon>Paenibacillaceae</taxon>
        <taxon>Paenibacillus</taxon>
    </lineage>
</organism>
<keyword evidence="6" id="KW-0808">Transferase</keyword>
<evidence type="ECO:0000256" key="6">
    <source>
        <dbReference type="ARBA" id="ARBA00022679"/>
    </source>
</evidence>
<dbReference type="InterPro" id="IPR033479">
    <property type="entry name" value="dCache_1"/>
</dbReference>
<keyword evidence="8" id="KW-0547">Nucleotide-binding</keyword>
<dbReference type="Pfam" id="PF02743">
    <property type="entry name" value="dCache_1"/>
    <property type="match status" value="1"/>
</dbReference>
<evidence type="ECO:0000313" key="17">
    <source>
        <dbReference type="EMBL" id="MVQ34950.1"/>
    </source>
</evidence>
<dbReference type="Gene3D" id="3.30.450.20">
    <property type="entry name" value="PAS domain"/>
    <property type="match status" value="1"/>
</dbReference>
<dbReference type="SUPFAM" id="SSF55874">
    <property type="entry name" value="ATPase domain of HSP90 chaperone/DNA topoisomerase II/histidine kinase"/>
    <property type="match status" value="1"/>
</dbReference>
<dbReference type="CDD" id="cd12912">
    <property type="entry name" value="PDC2_MCP_like"/>
    <property type="match status" value="1"/>
</dbReference>
<dbReference type="EC" id="2.7.13.3" evidence="3"/>
<dbReference type="InterPro" id="IPR010559">
    <property type="entry name" value="Sig_transdc_His_kin_internal"/>
</dbReference>
<dbReference type="InterPro" id="IPR003660">
    <property type="entry name" value="HAMP_dom"/>
</dbReference>
<evidence type="ECO:0000256" key="12">
    <source>
        <dbReference type="ARBA" id="ARBA00023012"/>
    </source>
</evidence>
<name>A0ABW9UAU5_9BACL</name>
<dbReference type="Proteomes" id="UP000467637">
    <property type="component" value="Unassembled WGS sequence"/>
</dbReference>
<dbReference type="SMART" id="SM00304">
    <property type="entry name" value="HAMP"/>
    <property type="match status" value="1"/>
</dbReference>
<evidence type="ECO:0000256" key="10">
    <source>
        <dbReference type="ARBA" id="ARBA00022840"/>
    </source>
</evidence>
<evidence type="ECO:0000256" key="3">
    <source>
        <dbReference type="ARBA" id="ARBA00012438"/>
    </source>
</evidence>
<dbReference type="InterPro" id="IPR005467">
    <property type="entry name" value="His_kinase_dom"/>
</dbReference>
<keyword evidence="4" id="KW-1003">Cell membrane</keyword>
<evidence type="ECO:0000259" key="15">
    <source>
        <dbReference type="PROSITE" id="PS50109"/>
    </source>
</evidence>
<feature type="transmembrane region" description="Helical" evidence="14">
    <location>
        <begin position="27"/>
        <end position="48"/>
    </location>
</feature>
<evidence type="ECO:0000256" key="2">
    <source>
        <dbReference type="ARBA" id="ARBA00004651"/>
    </source>
</evidence>
<dbReference type="RefSeq" id="WP_157318979.1">
    <property type="nucleotide sequence ID" value="NZ_WSEM01000008.1"/>
</dbReference>
<keyword evidence="12" id="KW-0902">Two-component regulatory system</keyword>
<dbReference type="Gene3D" id="6.10.340.10">
    <property type="match status" value="1"/>
</dbReference>
<comment type="subcellular location">
    <subcellularLocation>
        <location evidence="2">Cell membrane</location>
        <topology evidence="2">Multi-pass membrane protein</topology>
    </subcellularLocation>
</comment>
<keyword evidence="10" id="KW-0067">ATP-binding</keyword>
<feature type="domain" description="Histidine kinase" evidence="15">
    <location>
        <begin position="498"/>
        <end position="605"/>
    </location>
</feature>
<feature type="transmembrane region" description="Helical" evidence="14">
    <location>
        <begin position="308"/>
        <end position="331"/>
    </location>
</feature>
<reference evidence="17 18" key="1">
    <citation type="submission" date="2019-12" db="EMBL/GenBank/DDBJ databases">
        <authorList>
            <person name="Huq M.A."/>
        </authorList>
    </citation>
    <scope>NUCLEOTIDE SEQUENCE [LARGE SCALE GENOMIC DNA]</scope>
    <source>
        <strain evidence="17 18">MAH-34</strain>
    </source>
</reference>
<evidence type="ECO:0000256" key="8">
    <source>
        <dbReference type="ARBA" id="ARBA00022741"/>
    </source>
</evidence>